<dbReference type="Proteomes" id="UP000268093">
    <property type="component" value="Unassembled WGS sequence"/>
</dbReference>
<evidence type="ECO:0000313" key="3">
    <source>
        <dbReference type="EMBL" id="RUP43574.1"/>
    </source>
</evidence>
<evidence type="ECO:0000313" key="4">
    <source>
        <dbReference type="Proteomes" id="UP000268093"/>
    </source>
</evidence>
<evidence type="ECO:0000256" key="1">
    <source>
        <dbReference type="SAM" id="Coils"/>
    </source>
</evidence>
<feature type="compositionally biased region" description="Low complexity" evidence="2">
    <location>
        <begin position="7"/>
        <end position="91"/>
    </location>
</feature>
<organism evidence="3 4">
    <name type="scientific">Jimgerdemannia flammicorona</name>
    <dbReference type="NCBI Taxonomy" id="994334"/>
    <lineage>
        <taxon>Eukaryota</taxon>
        <taxon>Fungi</taxon>
        <taxon>Fungi incertae sedis</taxon>
        <taxon>Mucoromycota</taxon>
        <taxon>Mucoromycotina</taxon>
        <taxon>Endogonomycetes</taxon>
        <taxon>Endogonales</taxon>
        <taxon>Endogonaceae</taxon>
        <taxon>Jimgerdemannia</taxon>
    </lineage>
</organism>
<protein>
    <submittedName>
        <fullName evidence="3">Uncharacterized protein</fullName>
    </submittedName>
</protein>
<feature type="coiled-coil region" evidence="1">
    <location>
        <begin position="264"/>
        <end position="312"/>
    </location>
</feature>
<keyword evidence="1" id="KW-0175">Coiled coil</keyword>
<keyword evidence="4" id="KW-1185">Reference proteome</keyword>
<evidence type="ECO:0000256" key="2">
    <source>
        <dbReference type="SAM" id="MobiDB-lite"/>
    </source>
</evidence>
<feature type="non-terminal residue" evidence="3">
    <location>
        <position position="314"/>
    </location>
</feature>
<comment type="caution">
    <text evidence="3">The sequence shown here is derived from an EMBL/GenBank/DDBJ whole genome shotgun (WGS) entry which is preliminary data.</text>
</comment>
<dbReference type="EMBL" id="RBNI01010681">
    <property type="protein sequence ID" value="RUP43574.1"/>
    <property type="molecule type" value="Genomic_DNA"/>
</dbReference>
<reference evidence="3 4" key="1">
    <citation type="journal article" date="2018" name="New Phytol.">
        <title>Phylogenomics of Endogonaceae and evolution of mycorrhizas within Mucoromycota.</title>
        <authorList>
            <person name="Chang Y."/>
            <person name="Desiro A."/>
            <person name="Na H."/>
            <person name="Sandor L."/>
            <person name="Lipzen A."/>
            <person name="Clum A."/>
            <person name="Barry K."/>
            <person name="Grigoriev I.V."/>
            <person name="Martin F.M."/>
            <person name="Stajich J.E."/>
            <person name="Smith M.E."/>
            <person name="Bonito G."/>
            <person name="Spatafora J.W."/>
        </authorList>
    </citation>
    <scope>NUCLEOTIDE SEQUENCE [LARGE SCALE GENOMIC DNA]</scope>
    <source>
        <strain evidence="3 4">GMNB39</strain>
    </source>
</reference>
<proteinExistence type="predicted"/>
<name>A0A433CYA9_9FUNG</name>
<accession>A0A433CYA9</accession>
<sequence length="314" mass="33972">MSDKPVKPATRTAPTAATPARRKPVTATPGANAARTTATPRTTTACSTAATTATTPRTTNAASTAASRTPIRKPGPTLPGVPTTTPTRKPNPTLPGVPTTALAINSAKSITNGTTRASIASPPGGVDPTEFRALQEKVPAQIPTNPLIPTFVRLQHDEAQRLLEEQRSLLTVREKELETLRLQLAETREAAIAREGTALETMQEKTDETAGIVDDLKAKVEELTKELDVGIASHKSMHTMTLESLKTEHASALAAMESGNAHIRRKHEEALHEAEREFKIAQEEKATLDTALKEKDDEMQKLRREIENVREEIQ</sequence>
<feature type="region of interest" description="Disordered" evidence="2">
    <location>
        <begin position="1"/>
        <end position="96"/>
    </location>
</feature>
<dbReference type="AlphaFoldDB" id="A0A433CYA9"/>
<gene>
    <name evidence="3" type="ORF">BC936DRAFT_136996</name>
</gene>